<evidence type="ECO:0000313" key="4">
    <source>
        <dbReference type="Proteomes" id="UP000218231"/>
    </source>
</evidence>
<comment type="caution">
    <text evidence="3">The sequence shown here is derived from an EMBL/GenBank/DDBJ whole genome shotgun (WGS) entry which is preliminary data.</text>
</comment>
<evidence type="ECO:0000256" key="2">
    <source>
        <dbReference type="SAM" id="MobiDB-lite"/>
    </source>
</evidence>
<feature type="region of interest" description="Disordered" evidence="2">
    <location>
        <begin position="40"/>
        <end position="62"/>
    </location>
</feature>
<keyword evidence="1" id="KW-0175">Coiled coil</keyword>
<keyword evidence="4" id="KW-1185">Reference proteome</keyword>
<evidence type="ECO:0000313" key="3">
    <source>
        <dbReference type="EMBL" id="PAV78664.1"/>
    </source>
</evidence>
<reference evidence="3 4" key="1">
    <citation type="journal article" date="2017" name="Curr. Biol.">
        <title>Genome architecture and evolution of a unichromosomal asexual nematode.</title>
        <authorList>
            <person name="Fradin H."/>
            <person name="Zegar C."/>
            <person name="Gutwein M."/>
            <person name="Lucas J."/>
            <person name="Kovtun M."/>
            <person name="Corcoran D."/>
            <person name="Baugh L.R."/>
            <person name="Kiontke K."/>
            <person name="Gunsalus K."/>
            <person name="Fitch D.H."/>
            <person name="Piano F."/>
        </authorList>
    </citation>
    <scope>NUCLEOTIDE SEQUENCE [LARGE SCALE GENOMIC DNA]</scope>
    <source>
        <strain evidence="3">PF1309</strain>
    </source>
</reference>
<organism evidence="3 4">
    <name type="scientific">Diploscapter pachys</name>
    <dbReference type="NCBI Taxonomy" id="2018661"/>
    <lineage>
        <taxon>Eukaryota</taxon>
        <taxon>Metazoa</taxon>
        <taxon>Ecdysozoa</taxon>
        <taxon>Nematoda</taxon>
        <taxon>Chromadorea</taxon>
        <taxon>Rhabditida</taxon>
        <taxon>Rhabditina</taxon>
        <taxon>Rhabditomorpha</taxon>
        <taxon>Rhabditoidea</taxon>
        <taxon>Rhabditidae</taxon>
        <taxon>Diploscapter</taxon>
    </lineage>
</organism>
<gene>
    <name evidence="3" type="ORF">WR25_16608</name>
</gene>
<dbReference type="AlphaFoldDB" id="A0A2A2KXI8"/>
<feature type="coiled-coil region" evidence="1">
    <location>
        <begin position="161"/>
        <end position="188"/>
    </location>
</feature>
<dbReference type="Proteomes" id="UP000218231">
    <property type="component" value="Unassembled WGS sequence"/>
</dbReference>
<protein>
    <submittedName>
        <fullName evidence="3">Uncharacterized protein</fullName>
    </submittedName>
</protein>
<accession>A0A2A2KXI8</accession>
<sequence length="200" mass="22200">MSRVSKASESSRSAPMNMKNLLDLMKNSHKDVVEASKKHVIRHMSSQAPSSPAAPAPSVPSNSVSATTKQLVSIPLATIFEPTDIDPLMIPIADINSSRSWDLTKLTIHFAVIKAGLLEEHRRAVSLAALELITASKFVQKLTAILKEVPDIGGDERQENARKCVENLRELCNESEKYKEKMNGQEQKQFKKLIKRIKSI</sequence>
<name>A0A2A2KXI8_9BILA</name>
<evidence type="ECO:0000256" key="1">
    <source>
        <dbReference type="SAM" id="Coils"/>
    </source>
</evidence>
<proteinExistence type="predicted"/>
<dbReference type="EMBL" id="LIAE01007539">
    <property type="protein sequence ID" value="PAV78664.1"/>
    <property type="molecule type" value="Genomic_DNA"/>
</dbReference>